<comment type="subcellular location">
    <subcellularLocation>
        <location evidence="1">Membrane</location>
        <topology evidence="1">Multi-pass membrane protein</topology>
    </subcellularLocation>
</comment>
<evidence type="ECO:0000256" key="7">
    <source>
        <dbReference type="ARBA" id="ARBA00023136"/>
    </source>
</evidence>
<keyword evidence="10" id="KW-1185">Reference proteome</keyword>
<protein>
    <submittedName>
        <fullName evidence="9">Spore germination protein KB</fullName>
    </submittedName>
</protein>
<evidence type="ECO:0000256" key="8">
    <source>
        <dbReference type="SAM" id="Phobius"/>
    </source>
</evidence>
<comment type="similarity">
    <text evidence="2">Belongs to the amino acid-polyamine-organocation (APC) superfamily. Spore germination protein (SGP) (TC 2.A.3.9) family.</text>
</comment>
<evidence type="ECO:0000256" key="5">
    <source>
        <dbReference type="ARBA" id="ARBA00022692"/>
    </source>
</evidence>
<keyword evidence="7 8" id="KW-0472">Membrane</keyword>
<feature type="transmembrane region" description="Helical" evidence="8">
    <location>
        <begin position="39"/>
        <end position="59"/>
    </location>
</feature>
<feature type="transmembrane region" description="Helical" evidence="8">
    <location>
        <begin position="332"/>
        <end position="355"/>
    </location>
</feature>
<feature type="transmembrane region" description="Helical" evidence="8">
    <location>
        <begin position="185"/>
        <end position="203"/>
    </location>
</feature>
<evidence type="ECO:0000256" key="2">
    <source>
        <dbReference type="ARBA" id="ARBA00007998"/>
    </source>
</evidence>
<evidence type="ECO:0000256" key="3">
    <source>
        <dbReference type="ARBA" id="ARBA00022448"/>
    </source>
</evidence>
<dbReference type="NCBIfam" id="TIGR00912">
    <property type="entry name" value="2A0309"/>
    <property type="match status" value="1"/>
</dbReference>
<keyword evidence="5 8" id="KW-0812">Transmembrane</keyword>
<gene>
    <name evidence="9" type="ORF">DFP98_13150</name>
</gene>
<feature type="transmembrane region" description="Helical" evidence="8">
    <location>
        <begin position="12"/>
        <end position="33"/>
    </location>
</feature>
<evidence type="ECO:0000256" key="1">
    <source>
        <dbReference type="ARBA" id="ARBA00004141"/>
    </source>
</evidence>
<sequence>MDGLSERQATIWFMLYQLGSSFLVLPSVLASAAMQDAWLAVPAALALQMLFLPLCLAVARRTGDKTFMAYLDDLWGKKTGRIAIGLFSLACPFLILTMTLRNLGDFISTSLMPETPTDALYLLMMGAVVYINRAGVAVCGRTGEILSFFAVSLLSIIFVSLVPSMKADNLLPVFEYGWRPIASGAVPLLAFPYLESVLFLFFLPRLRYSHWKRAVYASLAISGGIFLLLTLFTIAVLGETIVANVSFPSYFVVRTISVGDFYERFEVLITILWFITIFMRLSLLMHVSSAGLAHAFQLKSPQALLIPLSLIGLLVANFIWPNVSYLREIFNIWPIYALLFGAAFPFVVWLTGCFVRRTRGVS</sequence>
<dbReference type="PANTHER" id="PTHR34975:SF2">
    <property type="entry name" value="SPORE GERMINATION PROTEIN A2"/>
    <property type="match status" value="1"/>
</dbReference>
<dbReference type="GO" id="GO:0016020">
    <property type="term" value="C:membrane"/>
    <property type="evidence" value="ECO:0007669"/>
    <property type="project" value="UniProtKB-SubCell"/>
</dbReference>
<feature type="transmembrane region" description="Helical" evidence="8">
    <location>
        <begin position="145"/>
        <end position="165"/>
    </location>
</feature>
<dbReference type="Proteomes" id="UP000256977">
    <property type="component" value="Unassembled WGS sequence"/>
</dbReference>
<feature type="transmembrane region" description="Helical" evidence="8">
    <location>
        <begin position="215"/>
        <end position="245"/>
    </location>
</feature>
<dbReference type="AlphaFoldDB" id="A0A3D9IE37"/>
<dbReference type="RefSeq" id="WP_116064283.1">
    <property type="nucleotide sequence ID" value="NZ_QRDZ01000031.1"/>
</dbReference>
<dbReference type="GO" id="GO:0009847">
    <property type="term" value="P:spore germination"/>
    <property type="evidence" value="ECO:0007669"/>
    <property type="project" value="InterPro"/>
</dbReference>
<comment type="caution">
    <text evidence="9">The sequence shown here is derived from an EMBL/GenBank/DDBJ whole genome shotgun (WGS) entry which is preliminary data.</text>
</comment>
<keyword evidence="6 8" id="KW-1133">Transmembrane helix</keyword>
<evidence type="ECO:0000313" key="9">
    <source>
        <dbReference type="EMBL" id="RED59456.1"/>
    </source>
</evidence>
<keyword evidence="3" id="KW-0813">Transport</keyword>
<feature type="transmembrane region" description="Helical" evidence="8">
    <location>
        <begin position="80"/>
        <end position="100"/>
    </location>
</feature>
<proteinExistence type="inferred from homology"/>
<evidence type="ECO:0000256" key="4">
    <source>
        <dbReference type="ARBA" id="ARBA00022544"/>
    </source>
</evidence>
<dbReference type="EMBL" id="QRDZ01000031">
    <property type="protein sequence ID" value="RED59456.1"/>
    <property type="molecule type" value="Genomic_DNA"/>
</dbReference>
<dbReference type="InterPro" id="IPR004761">
    <property type="entry name" value="Spore_GerAB"/>
</dbReference>
<reference evidence="9 10" key="1">
    <citation type="submission" date="2018-07" db="EMBL/GenBank/DDBJ databases">
        <title>Genomic Encyclopedia of Type Strains, Phase III (KMG-III): the genomes of soil and plant-associated and newly described type strains.</title>
        <authorList>
            <person name="Whitman W."/>
        </authorList>
    </citation>
    <scope>NUCLEOTIDE SEQUENCE [LARGE SCALE GENOMIC DNA]</scope>
    <source>
        <strain evidence="9 10">CECT 7287</strain>
    </source>
</reference>
<keyword evidence="4" id="KW-0309">Germination</keyword>
<dbReference type="Pfam" id="PF03845">
    <property type="entry name" value="Spore_permease"/>
    <property type="match status" value="1"/>
</dbReference>
<feature type="transmembrane region" description="Helical" evidence="8">
    <location>
        <begin position="120"/>
        <end position="138"/>
    </location>
</feature>
<feature type="transmembrane region" description="Helical" evidence="8">
    <location>
        <begin position="265"/>
        <end position="283"/>
    </location>
</feature>
<feature type="transmembrane region" description="Helical" evidence="8">
    <location>
        <begin position="303"/>
        <end position="320"/>
    </location>
</feature>
<accession>A0A3D9IE37</accession>
<dbReference type="OrthoDB" id="2078716at2"/>
<evidence type="ECO:0000256" key="6">
    <source>
        <dbReference type="ARBA" id="ARBA00022989"/>
    </source>
</evidence>
<dbReference type="PANTHER" id="PTHR34975">
    <property type="entry name" value="SPORE GERMINATION PROTEIN A2"/>
    <property type="match status" value="1"/>
</dbReference>
<evidence type="ECO:0000313" key="10">
    <source>
        <dbReference type="Proteomes" id="UP000256977"/>
    </source>
</evidence>
<name>A0A3D9IE37_9BACL</name>
<organism evidence="9 10">
    <name type="scientific">Cohnella phaseoli</name>
    <dbReference type="NCBI Taxonomy" id="456490"/>
    <lineage>
        <taxon>Bacteria</taxon>
        <taxon>Bacillati</taxon>
        <taxon>Bacillota</taxon>
        <taxon>Bacilli</taxon>
        <taxon>Bacillales</taxon>
        <taxon>Paenibacillaceae</taxon>
        <taxon>Cohnella</taxon>
    </lineage>
</organism>